<dbReference type="SUPFAM" id="SSF49464">
    <property type="entry name" value="Carboxypeptidase regulatory domain-like"/>
    <property type="match status" value="1"/>
</dbReference>
<evidence type="ECO:0000256" key="4">
    <source>
        <dbReference type="SAM" id="Phobius"/>
    </source>
</evidence>
<dbReference type="Pfam" id="PF07715">
    <property type="entry name" value="Plug"/>
    <property type="match status" value="1"/>
</dbReference>
<keyword evidence="4" id="KW-0812">Transmembrane</keyword>
<organism evidence="6 7">
    <name type="scientific">Flavobacterium agri</name>
    <dbReference type="NCBI Taxonomy" id="2743471"/>
    <lineage>
        <taxon>Bacteria</taxon>
        <taxon>Pseudomonadati</taxon>
        <taxon>Bacteroidota</taxon>
        <taxon>Flavobacteriia</taxon>
        <taxon>Flavobacteriales</taxon>
        <taxon>Flavobacteriaceae</taxon>
        <taxon>Flavobacterium</taxon>
    </lineage>
</organism>
<evidence type="ECO:0000256" key="2">
    <source>
        <dbReference type="ARBA" id="ARBA00023136"/>
    </source>
</evidence>
<dbReference type="InterPro" id="IPR008969">
    <property type="entry name" value="CarboxyPept-like_regulatory"/>
</dbReference>
<dbReference type="InterPro" id="IPR037066">
    <property type="entry name" value="Plug_dom_sf"/>
</dbReference>
<name>A0A7Y8Y1Y9_9FLAO</name>
<comment type="caution">
    <text evidence="6">The sequence shown here is derived from an EMBL/GenBank/DDBJ whole genome shotgun (WGS) entry which is preliminary data.</text>
</comment>
<dbReference type="Gene3D" id="2.170.130.10">
    <property type="entry name" value="TonB-dependent receptor, plug domain"/>
    <property type="match status" value="1"/>
</dbReference>
<gene>
    <name evidence="6" type="ORF">HZF10_05635</name>
</gene>
<evidence type="ECO:0000256" key="3">
    <source>
        <dbReference type="ARBA" id="ARBA00023237"/>
    </source>
</evidence>
<comment type="subcellular location">
    <subcellularLocation>
        <location evidence="1">Cell outer membrane</location>
    </subcellularLocation>
</comment>
<evidence type="ECO:0000313" key="7">
    <source>
        <dbReference type="Proteomes" id="UP000535020"/>
    </source>
</evidence>
<keyword evidence="6" id="KW-0675">Receptor</keyword>
<dbReference type="Proteomes" id="UP000535020">
    <property type="component" value="Unassembled WGS sequence"/>
</dbReference>
<dbReference type="AlphaFoldDB" id="A0A7Y8Y1Y9"/>
<dbReference type="RefSeq" id="WP_176005205.1">
    <property type="nucleotide sequence ID" value="NZ_JABWMI010000006.1"/>
</dbReference>
<evidence type="ECO:0000259" key="5">
    <source>
        <dbReference type="Pfam" id="PF07715"/>
    </source>
</evidence>
<evidence type="ECO:0000256" key="1">
    <source>
        <dbReference type="ARBA" id="ARBA00004442"/>
    </source>
</evidence>
<proteinExistence type="predicted"/>
<dbReference type="SUPFAM" id="SSF56935">
    <property type="entry name" value="Porins"/>
    <property type="match status" value="1"/>
</dbReference>
<dbReference type="Gene3D" id="2.40.170.20">
    <property type="entry name" value="TonB-dependent receptor, beta-barrel domain"/>
    <property type="match status" value="1"/>
</dbReference>
<reference evidence="6 7" key="1">
    <citation type="submission" date="2020-07" db="EMBL/GenBank/DDBJ databases">
        <authorList>
            <person name="Sun Q."/>
        </authorList>
    </citation>
    <scope>NUCLEOTIDE SEQUENCE [LARGE SCALE GENOMIC DNA]</scope>
    <source>
        <strain evidence="6 7">MAH-1</strain>
    </source>
</reference>
<feature type="domain" description="TonB-dependent receptor plug" evidence="5">
    <location>
        <begin position="233"/>
        <end position="308"/>
    </location>
</feature>
<feature type="transmembrane region" description="Helical" evidence="4">
    <location>
        <begin position="21"/>
        <end position="38"/>
    </location>
</feature>
<keyword evidence="3" id="KW-0998">Cell outer membrane</keyword>
<protein>
    <submittedName>
        <fullName evidence="6">TonB-dependent receptor</fullName>
    </submittedName>
</protein>
<dbReference type="GO" id="GO:0009279">
    <property type="term" value="C:cell outer membrane"/>
    <property type="evidence" value="ECO:0007669"/>
    <property type="project" value="UniProtKB-SubCell"/>
</dbReference>
<evidence type="ECO:0000313" key="6">
    <source>
        <dbReference type="EMBL" id="NYA70393.1"/>
    </source>
</evidence>
<keyword evidence="7" id="KW-1185">Reference proteome</keyword>
<accession>A0A7Y8Y1Y9</accession>
<keyword evidence="2 4" id="KW-0472">Membrane</keyword>
<keyword evidence="4" id="KW-1133">Transmembrane helix</keyword>
<dbReference type="InterPro" id="IPR036942">
    <property type="entry name" value="Beta-barrel_TonB_sf"/>
</dbReference>
<sequence>MPDVSFTGREIGQFHHSKTVMRLRLVIFAFLLPMFALAQNQRLALKTLLAQISQKHDVRFSYIEDELVVYMLASPDENLTLAKKIEYIEAHTQLKFETVSANYYVVSNNRKMDKPLCAYLIDSESGRGIENAQITMQGLSVEVFSNADGYFELPVLAPNTIQIRHLGYENIQIEPQSIYVSDCPKLQLKPVIEELKPVLAHRYIATGITKNDNGTLTVRPGKFGILPGLTEPDVLQTMQQVPGISSIDETVSNINVRGGSHDQNLFLWNGIRMFQTGHFFGLISAFNPMLATNISISKNGSSARYGEGVSALVDVSSHTKKIDSCYNAVSVDLINANFFSKIKLSDKATIQAAGRRTFTDVATTPTFKMYRDRIFDNTEIYDVTGNRKIPIRSKNDFYFYDFSLQYHQKIGTKHEFVLDGIGIRNEVDFTQSRELDTIKNSISQQNFGASFHWRSSWNDLHFSEFQAYGSQYGLDSHSRDFTDGFGQSNRNSIFDLGLRLHHSYAVSDRFDATFGYQYDAINVGNDLRTFDPDFSQSSDETSRTHAVLAEGDYASADAKTKIRAGLRLNYFERFALVLAEPRLVLIRSLTQKLKLEILAERKSQSISQIASHGQDFLGIDNNRWVLANESGVPVQKSTQFSAGLTFEHDGWLVAVDNFYKHVSGINASEQDFRNQFEGVQATGSYRVLGSEFFAQKSFGKFYSWISYTYNDNRYDFDAFAPSRFDNNFAIKHAISCAAIYEWNELRFALGAKWHSGRVTTLPTGIIIDPANPSNSEITFGQPNSRTLKEYVQVNFSASKNWTLAPKTVLSASASVLNILDRKNVINQYYRINEASDSAERVTSYSLGLTPNVALKLIF</sequence>
<dbReference type="EMBL" id="JACBJI010000002">
    <property type="protein sequence ID" value="NYA70393.1"/>
    <property type="molecule type" value="Genomic_DNA"/>
</dbReference>
<dbReference type="InterPro" id="IPR012910">
    <property type="entry name" value="Plug_dom"/>
</dbReference>